<protein>
    <submittedName>
        <fullName evidence="1">Uncharacterized protein</fullName>
    </submittedName>
</protein>
<evidence type="ECO:0000313" key="2">
    <source>
        <dbReference type="Proteomes" id="UP000177171"/>
    </source>
</evidence>
<organism evidence="1 2">
    <name type="scientific">Candidatus Sungbacteria bacterium RIFCSPLOWO2_12_FULL_41_11</name>
    <dbReference type="NCBI Taxonomy" id="1802286"/>
    <lineage>
        <taxon>Bacteria</taxon>
        <taxon>Candidatus Sungiibacteriota</taxon>
    </lineage>
</organism>
<sequence length="227" mass="26250">MPYVPSEKTVPPAEDRKILDPVIEVLAKDAASKITDNSSLIPLYKNIFCEVACELWFLLDGEATSHIGPARHLARTIYDVAKKYGYWGAHQGELNYSITRFIQRVPQIMVEQKKWLEKDELRYWVYASTTDALISASRHTEDLGIGVSGVFEDIKDEYKWKVNRPYEIAQVIKSGDCYDAPYYMRIVEIVDEDGRRVSYLEIPLPRSDETLHKDVLDYELVLRKKTK</sequence>
<comment type="caution">
    <text evidence="1">The sequence shown here is derived from an EMBL/GenBank/DDBJ whole genome shotgun (WGS) entry which is preliminary data.</text>
</comment>
<proteinExistence type="predicted"/>
<dbReference type="Proteomes" id="UP000177171">
    <property type="component" value="Unassembled WGS sequence"/>
</dbReference>
<evidence type="ECO:0000313" key="1">
    <source>
        <dbReference type="EMBL" id="OHA13167.1"/>
    </source>
</evidence>
<dbReference type="AlphaFoldDB" id="A0A1G2LNG6"/>
<reference evidence="1 2" key="1">
    <citation type="journal article" date="2016" name="Nat. Commun.">
        <title>Thousands of microbial genomes shed light on interconnected biogeochemical processes in an aquifer system.</title>
        <authorList>
            <person name="Anantharaman K."/>
            <person name="Brown C.T."/>
            <person name="Hug L.A."/>
            <person name="Sharon I."/>
            <person name="Castelle C.J."/>
            <person name="Probst A.J."/>
            <person name="Thomas B.C."/>
            <person name="Singh A."/>
            <person name="Wilkins M.J."/>
            <person name="Karaoz U."/>
            <person name="Brodie E.L."/>
            <person name="Williams K.H."/>
            <person name="Hubbard S.S."/>
            <person name="Banfield J.F."/>
        </authorList>
    </citation>
    <scope>NUCLEOTIDE SEQUENCE [LARGE SCALE GENOMIC DNA]</scope>
</reference>
<accession>A0A1G2LNG6</accession>
<name>A0A1G2LNG6_9BACT</name>
<dbReference type="EMBL" id="MHQY01000033">
    <property type="protein sequence ID" value="OHA13167.1"/>
    <property type="molecule type" value="Genomic_DNA"/>
</dbReference>
<gene>
    <name evidence="1" type="ORF">A3G49_02270</name>
</gene>